<protein>
    <submittedName>
        <fullName evidence="1">Uncharacterized protein</fullName>
    </submittedName>
</protein>
<dbReference type="EMBL" id="JAAQWG010000028">
    <property type="protein sequence ID" value="NMY10623.1"/>
    <property type="molecule type" value="Genomic_DNA"/>
</dbReference>
<dbReference type="SUPFAM" id="SSF55874">
    <property type="entry name" value="ATPase domain of HSP90 chaperone/DNA topoisomerase II/histidine kinase"/>
    <property type="match status" value="1"/>
</dbReference>
<evidence type="ECO:0000313" key="2">
    <source>
        <dbReference type="Proteomes" id="UP000537729"/>
    </source>
</evidence>
<reference evidence="1 2" key="1">
    <citation type="journal article" date="2020" name="Front. Microbiol.">
        <title>Genetic Organization of the aprX-lipA2 Operon Affects the Proteolytic Potential of Pseudomonas Species in Milk.</title>
        <authorList>
            <person name="Maier C."/>
            <person name="Huptas C."/>
            <person name="von Neubeck M."/>
            <person name="Scherer S."/>
            <person name="Wenning M."/>
            <person name="Lucking G."/>
        </authorList>
    </citation>
    <scope>NUCLEOTIDE SEQUENCE [LARGE SCALE GENOMIC DNA]</scope>
    <source>
        <strain evidence="1 2">DSM 16272</strain>
    </source>
</reference>
<dbReference type="Proteomes" id="UP000537729">
    <property type="component" value="Unassembled WGS sequence"/>
</dbReference>
<gene>
    <name evidence="1" type="ORF">HBO38_19490</name>
</gene>
<sequence length="341" mass="38180">MATVKFPSSCNERAIFDFCSEVESHAGKEKVLIDFSSMGRIEPFVMVYVAKHIRDFNRTNKHTTVSCSGYINKEYAANMAFFRAFGLKHGREPNCKDGTERFVPYTILRTQTIVDEAIKGGDLAQDIIENRSENLAKILSRETTGNLVDALTYSIREIMRNVLEHSESRSIEYCAQFWPSYNKVEIAIIDNGIGLKQSLSANPYIQVECDSDAIQQALMPAISSKNFKGAKIDKNNPWHNSGFGLYMISRICRLGGSFLLCSGDHGISLNEQGKQHIDLGHQLKGTAVRLVLNTSKLTKLSEMLATFRDEGYEVAKEIKGVGMYKASAASQMLSKDFKKNR</sequence>
<evidence type="ECO:0000313" key="1">
    <source>
        <dbReference type="EMBL" id="NMY10623.1"/>
    </source>
</evidence>
<dbReference type="InterPro" id="IPR036890">
    <property type="entry name" value="HATPase_C_sf"/>
</dbReference>
<organism evidence="1 2">
    <name type="scientific">Pseudomonas veronii</name>
    <dbReference type="NCBI Taxonomy" id="76761"/>
    <lineage>
        <taxon>Bacteria</taxon>
        <taxon>Pseudomonadati</taxon>
        <taxon>Pseudomonadota</taxon>
        <taxon>Gammaproteobacteria</taxon>
        <taxon>Pseudomonadales</taxon>
        <taxon>Pseudomonadaceae</taxon>
        <taxon>Pseudomonas</taxon>
    </lineage>
</organism>
<accession>A0A7Y1A7K2</accession>
<dbReference type="Gene3D" id="3.30.565.10">
    <property type="entry name" value="Histidine kinase-like ATPase, C-terminal domain"/>
    <property type="match status" value="1"/>
</dbReference>
<comment type="caution">
    <text evidence="1">The sequence shown here is derived from an EMBL/GenBank/DDBJ whole genome shotgun (WGS) entry which is preliminary data.</text>
</comment>
<dbReference type="AlphaFoldDB" id="A0A7Y1A7K2"/>
<proteinExistence type="predicted"/>
<dbReference type="RefSeq" id="WP_169884809.1">
    <property type="nucleotide sequence ID" value="NZ_JAAQWG010000028.1"/>
</dbReference>
<name>A0A7Y1A7K2_PSEVE</name>